<evidence type="ECO:0000256" key="2">
    <source>
        <dbReference type="ARBA" id="ARBA00023125"/>
    </source>
</evidence>
<dbReference type="InterPro" id="IPR011051">
    <property type="entry name" value="RmlC_Cupin_sf"/>
</dbReference>
<dbReference type="Pfam" id="PF12833">
    <property type="entry name" value="HTH_18"/>
    <property type="match status" value="1"/>
</dbReference>
<organism evidence="5 6">
    <name type="scientific">Candidatus Scatosoma pullistercoris</name>
    <dbReference type="NCBI Taxonomy" id="2840934"/>
    <lineage>
        <taxon>Bacteria</taxon>
        <taxon>Bacillati</taxon>
        <taxon>Bacillota</taxon>
        <taxon>Clostridia</taxon>
        <taxon>Candidatus Scatosoma</taxon>
    </lineage>
</organism>
<dbReference type="InterPro" id="IPR014710">
    <property type="entry name" value="RmlC-like_jellyroll"/>
</dbReference>
<accession>A0A9D1MGD9</accession>
<evidence type="ECO:0000259" key="4">
    <source>
        <dbReference type="PROSITE" id="PS01124"/>
    </source>
</evidence>
<feature type="domain" description="HTH araC/xylS-type" evidence="4">
    <location>
        <begin position="171"/>
        <end position="270"/>
    </location>
</feature>
<sequence>MSKSKSSNNGYYELKSDMYTHIRLERRKLDYDMPMHFHRNLEFQYIESGCYRTTVDDREYVFEKDQMVFIPYCLQHSADASDTKSILFIIPHTIMQDFTSFFRHRTLSVELKDGAFNRQYILPIMELILKAPAQLNNSLVAKGYINVIFGLLTQHYGYVKYENFSNPNFMLNLIQYIDQHSNENLTLERLAGQFGYNKFYLSRIFNKTLGASLTDYVNQVRVQKFVKQYRDGWEGNIADLAFSCGFESLPSFYRTFNRVFSMTPKEYFELDKEIFW</sequence>
<dbReference type="InterPro" id="IPR009057">
    <property type="entry name" value="Homeodomain-like_sf"/>
</dbReference>
<comment type="caution">
    <text evidence="5">The sequence shown here is derived from an EMBL/GenBank/DDBJ whole genome shotgun (WGS) entry which is preliminary data.</text>
</comment>
<dbReference type="SMART" id="SM00342">
    <property type="entry name" value="HTH_ARAC"/>
    <property type="match status" value="1"/>
</dbReference>
<keyword evidence="2" id="KW-0238">DNA-binding</keyword>
<protein>
    <submittedName>
        <fullName evidence="5">Helix-turn-helix transcriptional regulator</fullName>
    </submittedName>
</protein>
<evidence type="ECO:0000256" key="3">
    <source>
        <dbReference type="ARBA" id="ARBA00023163"/>
    </source>
</evidence>
<dbReference type="GO" id="GO:0043565">
    <property type="term" value="F:sequence-specific DNA binding"/>
    <property type="evidence" value="ECO:0007669"/>
    <property type="project" value="InterPro"/>
</dbReference>
<dbReference type="InterPro" id="IPR018060">
    <property type="entry name" value="HTH_AraC"/>
</dbReference>
<dbReference type="PANTHER" id="PTHR43280:SF2">
    <property type="entry name" value="HTH-TYPE TRANSCRIPTIONAL REGULATOR EXSA"/>
    <property type="match status" value="1"/>
</dbReference>
<dbReference type="Proteomes" id="UP000824081">
    <property type="component" value="Unassembled WGS sequence"/>
</dbReference>
<reference evidence="5" key="1">
    <citation type="submission" date="2020-10" db="EMBL/GenBank/DDBJ databases">
        <authorList>
            <person name="Gilroy R."/>
        </authorList>
    </citation>
    <scope>NUCLEOTIDE SEQUENCE</scope>
    <source>
        <strain evidence="5">11687</strain>
    </source>
</reference>
<dbReference type="PROSITE" id="PS01124">
    <property type="entry name" value="HTH_ARAC_FAMILY_2"/>
    <property type="match status" value="1"/>
</dbReference>
<name>A0A9D1MGD9_9FIRM</name>
<dbReference type="EMBL" id="DVMZ01000153">
    <property type="protein sequence ID" value="HIU59592.1"/>
    <property type="molecule type" value="Genomic_DNA"/>
</dbReference>
<dbReference type="Gene3D" id="2.60.120.10">
    <property type="entry name" value="Jelly Rolls"/>
    <property type="match status" value="1"/>
</dbReference>
<dbReference type="Pfam" id="PF07883">
    <property type="entry name" value="Cupin_2"/>
    <property type="match status" value="1"/>
</dbReference>
<keyword evidence="3" id="KW-0804">Transcription</keyword>
<evidence type="ECO:0000313" key="6">
    <source>
        <dbReference type="Proteomes" id="UP000824081"/>
    </source>
</evidence>
<dbReference type="Gene3D" id="1.10.10.60">
    <property type="entry name" value="Homeodomain-like"/>
    <property type="match status" value="2"/>
</dbReference>
<dbReference type="SUPFAM" id="SSF51182">
    <property type="entry name" value="RmlC-like cupins"/>
    <property type="match status" value="1"/>
</dbReference>
<evidence type="ECO:0000256" key="1">
    <source>
        <dbReference type="ARBA" id="ARBA00023015"/>
    </source>
</evidence>
<gene>
    <name evidence="5" type="ORF">IAC57_05750</name>
</gene>
<dbReference type="PANTHER" id="PTHR43280">
    <property type="entry name" value="ARAC-FAMILY TRANSCRIPTIONAL REGULATOR"/>
    <property type="match status" value="1"/>
</dbReference>
<reference evidence="5" key="2">
    <citation type="journal article" date="2021" name="PeerJ">
        <title>Extensive microbial diversity within the chicken gut microbiome revealed by metagenomics and culture.</title>
        <authorList>
            <person name="Gilroy R."/>
            <person name="Ravi A."/>
            <person name="Getino M."/>
            <person name="Pursley I."/>
            <person name="Horton D.L."/>
            <person name="Alikhan N.F."/>
            <person name="Baker D."/>
            <person name="Gharbi K."/>
            <person name="Hall N."/>
            <person name="Watson M."/>
            <person name="Adriaenssens E.M."/>
            <person name="Foster-Nyarko E."/>
            <person name="Jarju S."/>
            <person name="Secka A."/>
            <person name="Antonio M."/>
            <person name="Oren A."/>
            <person name="Chaudhuri R.R."/>
            <person name="La Ragione R."/>
            <person name="Hildebrand F."/>
            <person name="Pallen M.J."/>
        </authorList>
    </citation>
    <scope>NUCLEOTIDE SEQUENCE</scope>
    <source>
        <strain evidence="5">11687</strain>
    </source>
</reference>
<dbReference type="GO" id="GO:0003700">
    <property type="term" value="F:DNA-binding transcription factor activity"/>
    <property type="evidence" value="ECO:0007669"/>
    <property type="project" value="InterPro"/>
</dbReference>
<dbReference type="InterPro" id="IPR013096">
    <property type="entry name" value="Cupin_2"/>
</dbReference>
<evidence type="ECO:0000313" key="5">
    <source>
        <dbReference type="EMBL" id="HIU59592.1"/>
    </source>
</evidence>
<dbReference type="AlphaFoldDB" id="A0A9D1MGD9"/>
<keyword evidence="1" id="KW-0805">Transcription regulation</keyword>
<proteinExistence type="predicted"/>
<dbReference type="SUPFAM" id="SSF46689">
    <property type="entry name" value="Homeodomain-like"/>
    <property type="match status" value="2"/>
</dbReference>